<keyword evidence="3" id="KW-1185">Reference proteome</keyword>
<feature type="region of interest" description="Disordered" evidence="1">
    <location>
        <begin position="33"/>
        <end position="88"/>
    </location>
</feature>
<dbReference type="Proteomes" id="UP001153620">
    <property type="component" value="Chromosome 2"/>
</dbReference>
<gene>
    <name evidence="2" type="ORF">CHIRRI_LOCUS6773</name>
</gene>
<reference evidence="2" key="1">
    <citation type="submission" date="2022-01" db="EMBL/GenBank/DDBJ databases">
        <authorList>
            <person name="King R."/>
        </authorList>
    </citation>
    <scope>NUCLEOTIDE SEQUENCE</scope>
</reference>
<accession>A0A9N9WPJ8</accession>
<protein>
    <submittedName>
        <fullName evidence="2">Uncharacterized protein</fullName>
    </submittedName>
</protein>
<evidence type="ECO:0000256" key="1">
    <source>
        <dbReference type="SAM" id="MobiDB-lite"/>
    </source>
</evidence>
<sequence>MMNGMNFFNLNSANPTSALFGTGNSSSASLYKDSCKYGSSAQNEEEEDSERLLNDGSTHVHKTDSSNTHSFNERSTENISHIVQDFVT</sequence>
<name>A0A9N9WPJ8_9DIPT</name>
<feature type="compositionally biased region" description="Polar residues" evidence="1">
    <location>
        <begin position="77"/>
        <end position="88"/>
    </location>
</feature>
<proteinExistence type="predicted"/>
<dbReference type="EMBL" id="OU895878">
    <property type="protein sequence ID" value="CAG9803878.1"/>
    <property type="molecule type" value="Genomic_DNA"/>
</dbReference>
<organism evidence="2 3">
    <name type="scientific">Chironomus riparius</name>
    <dbReference type="NCBI Taxonomy" id="315576"/>
    <lineage>
        <taxon>Eukaryota</taxon>
        <taxon>Metazoa</taxon>
        <taxon>Ecdysozoa</taxon>
        <taxon>Arthropoda</taxon>
        <taxon>Hexapoda</taxon>
        <taxon>Insecta</taxon>
        <taxon>Pterygota</taxon>
        <taxon>Neoptera</taxon>
        <taxon>Endopterygota</taxon>
        <taxon>Diptera</taxon>
        <taxon>Nematocera</taxon>
        <taxon>Chironomoidea</taxon>
        <taxon>Chironomidae</taxon>
        <taxon>Chironominae</taxon>
        <taxon>Chironomus</taxon>
    </lineage>
</organism>
<evidence type="ECO:0000313" key="3">
    <source>
        <dbReference type="Proteomes" id="UP001153620"/>
    </source>
</evidence>
<reference evidence="2" key="2">
    <citation type="submission" date="2022-10" db="EMBL/GenBank/DDBJ databases">
        <authorList>
            <consortium name="ENA_rothamsted_submissions"/>
            <consortium name="culmorum"/>
            <person name="King R."/>
        </authorList>
    </citation>
    <scope>NUCLEOTIDE SEQUENCE</scope>
</reference>
<evidence type="ECO:0000313" key="2">
    <source>
        <dbReference type="EMBL" id="CAG9803878.1"/>
    </source>
</evidence>
<dbReference type="AlphaFoldDB" id="A0A9N9WPJ8"/>
<dbReference type="OrthoDB" id="10068367at2759"/>